<reference evidence="1" key="2">
    <citation type="journal article" date="2022" name="New Phytol.">
        <title>Evolutionary transition to the ectomycorrhizal habit in the genomes of a hyperdiverse lineage of mushroom-forming fungi.</title>
        <authorList>
            <person name="Looney B."/>
            <person name="Miyauchi S."/>
            <person name="Morin E."/>
            <person name="Drula E."/>
            <person name="Courty P.E."/>
            <person name="Kohler A."/>
            <person name="Kuo A."/>
            <person name="LaButti K."/>
            <person name="Pangilinan J."/>
            <person name="Lipzen A."/>
            <person name="Riley R."/>
            <person name="Andreopoulos W."/>
            <person name="He G."/>
            <person name="Johnson J."/>
            <person name="Nolan M."/>
            <person name="Tritt A."/>
            <person name="Barry K.W."/>
            <person name="Grigoriev I.V."/>
            <person name="Nagy L.G."/>
            <person name="Hibbett D."/>
            <person name="Henrissat B."/>
            <person name="Matheny P.B."/>
            <person name="Labbe J."/>
            <person name="Martin F.M."/>
        </authorList>
    </citation>
    <scope>NUCLEOTIDE SEQUENCE</scope>
    <source>
        <strain evidence="1">FP105234-sp</strain>
    </source>
</reference>
<keyword evidence="2" id="KW-1185">Reference proteome</keyword>
<evidence type="ECO:0000313" key="2">
    <source>
        <dbReference type="Proteomes" id="UP000814033"/>
    </source>
</evidence>
<dbReference type="EMBL" id="MU275854">
    <property type="protein sequence ID" value="KAI0051160.1"/>
    <property type="molecule type" value="Genomic_DNA"/>
</dbReference>
<proteinExistence type="predicted"/>
<dbReference type="Proteomes" id="UP000814033">
    <property type="component" value="Unassembled WGS sequence"/>
</dbReference>
<accession>A0ACB8S536</accession>
<reference evidence="1" key="1">
    <citation type="submission" date="2021-02" db="EMBL/GenBank/DDBJ databases">
        <authorList>
            <consortium name="DOE Joint Genome Institute"/>
            <person name="Ahrendt S."/>
            <person name="Looney B.P."/>
            <person name="Miyauchi S."/>
            <person name="Morin E."/>
            <person name="Drula E."/>
            <person name="Courty P.E."/>
            <person name="Chicoki N."/>
            <person name="Fauchery L."/>
            <person name="Kohler A."/>
            <person name="Kuo A."/>
            <person name="Labutti K."/>
            <person name="Pangilinan J."/>
            <person name="Lipzen A."/>
            <person name="Riley R."/>
            <person name="Andreopoulos W."/>
            <person name="He G."/>
            <person name="Johnson J."/>
            <person name="Barry K.W."/>
            <person name="Grigoriev I.V."/>
            <person name="Nagy L."/>
            <person name="Hibbett D."/>
            <person name="Henrissat B."/>
            <person name="Matheny P.B."/>
            <person name="Labbe J."/>
            <person name="Martin F."/>
        </authorList>
    </citation>
    <scope>NUCLEOTIDE SEQUENCE</scope>
    <source>
        <strain evidence="1">FP105234-sp</strain>
    </source>
</reference>
<name>A0ACB8S536_9AGAM</name>
<organism evidence="1 2">
    <name type="scientific">Auriscalpium vulgare</name>
    <dbReference type="NCBI Taxonomy" id="40419"/>
    <lineage>
        <taxon>Eukaryota</taxon>
        <taxon>Fungi</taxon>
        <taxon>Dikarya</taxon>
        <taxon>Basidiomycota</taxon>
        <taxon>Agaricomycotina</taxon>
        <taxon>Agaricomycetes</taxon>
        <taxon>Russulales</taxon>
        <taxon>Auriscalpiaceae</taxon>
        <taxon>Auriscalpium</taxon>
    </lineage>
</organism>
<protein>
    <submittedName>
        <fullName evidence="1">RnaseH-domain-containing protein</fullName>
    </submittedName>
</protein>
<gene>
    <name evidence="1" type="ORF">FA95DRAFT_1580735</name>
</gene>
<comment type="caution">
    <text evidence="1">The sequence shown here is derived from an EMBL/GenBank/DDBJ whole genome shotgun (WGS) entry which is preliminary data.</text>
</comment>
<sequence length="397" mass="45506">MAARIGGTAKTNQTGELAAVILALTRLDNFRPIHFKTDSEYVKKGLTERFQTWEDNGWIKMSNKDLFKKALDLLRRRSAPTWFEWVKGHSGDPGNEGADELADQGAHDDAPTDLDLSIKPEWNLTGAKLSTLTQAIAYHGIRERASQDKRTGPQTQLNLARDALEAFTGHLETDPSLWKGITHQDIRRPIRTFLFRAYHNSYKLGDFWAKIQDYEKARCEACNDPAESLAHILFECEAEPQNIIWKLAKELWPHGDETWPHLSMGIILACGNLEVRKPRNGREVEEEQENKRDPGATRLLKIIISESAHLIWRLRCERRIGGRTHTATSITRRWHQAINDRLVTDQIAARNIIRTESNYRNVEDTWKGTLKDERFLPFEWAKAKEVLVGIVPPRPPI</sequence>
<evidence type="ECO:0000313" key="1">
    <source>
        <dbReference type="EMBL" id="KAI0051160.1"/>
    </source>
</evidence>